<keyword evidence="2" id="KW-1133">Transmembrane helix</keyword>
<feature type="region of interest" description="Disordered" evidence="1">
    <location>
        <begin position="198"/>
        <end position="232"/>
    </location>
</feature>
<feature type="compositionally biased region" description="Low complexity" evidence="1">
    <location>
        <begin position="351"/>
        <end position="371"/>
    </location>
</feature>
<sequence length="371" mass="38493">MGGSVSHFPTSTSSLVVLPLKQEDGVFCLSPMPLPASIAPRMSENEFNAVLDGVNKSVVHMTKFSFFSLLTPFLLLDALTMLMLICIDPLIVIAPWELDLNDVLFPLALEFGLIVCGFPLMLYLVNSRMELVQIAVRAFLDEISRGYASRGLNFQLKEGVVGNGAATNMWVEVQVAPVMQVQVPVPVPTLYPLLMPGATPTEQRKQPAGSCADALRSRSSATGTNGKSAQPAATSASASASASATLQSSASCSAAPSSSAAAAPHSGSCACSADSQAAACEGACESGGDGGQSLADRARASAAAGSVTPEQLEYLRALQENQMLRQYLQQYQTLLRLQAEHAQSVQSHTQASAATPAASAVAPATSATGAA</sequence>
<feature type="transmembrane region" description="Helical" evidence="2">
    <location>
        <begin position="103"/>
        <end position="125"/>
    </location>
</feature>
<keyword evidence="2" id="KW-0472">Membrane</keyword>
<evidence type="ECO:0000256" key="2">
    <source>
        <dbReference type="SAM" id="Phobius"/>
    </source>
</evidence>
<feature type="transmembrane region" description="Helical" evidence="2">
    <location>
        <begin position="66"/>
        <end position="91"/>
    </location>
</feature>
<proteinExistence type="predicted"/>
<evidence type="ECO:0000256" key="1">
    <source>
        <dbReference type="SAM" id="MobiDB-lite"/>
    </source>
</evidence>
<reference evidence="3" key="1">
    <citation type="submission" date="2021-01" db="EMBL/GenBank/DDBJ databases">
        <authorList>
            <person name="Corre E."/>
            <person name="Pelletier E."/>
            <person name="Niang G."/>
            <person name="Scheremetjew M."/>
            <person name="Finn R."/>
            <person name="Kale V."/>
            <person name="Holt S."/>
            <person name="Cochrane G."/>
            <person name="Meng A."/>
            <person name="Brown T."/>
            <person name="Cohen L."/>
        </authorList>
    </citation>
    <scope>NUCLEOTIDE SEQUENCE</scope>
    <source>
        <strain evidence="3">CCMP645</strain>
    </source>
</reference>
<name>A0A7S4BIM3_CHRCT</name>
<protein>
    <recommendedName>
        <fullName evidence="4">Transmembrane protein</fullName>
    </recommendedName>
</protein>
<dbReference type="EMBL" id="HBIZ01031059">
    <property type="protein sequence ID" value="CAE0767190.1"/>
    <property type="molecule type" value="Transcribed_RNA"/>
</dbReference>
<evidence type="ECO:0000313" key="3">
    <source>
        <dbReference type="EMBL" id="CAE0767190.1"/>
    </source>
</evidence>
<feature type="compositionally biased region" description="Polar residues" evidence="1">
    <location>
        <begin position="217"/>
        <end position="227"/>
    </location>
</feature>
<dbReference type="AlphaFoldDB" id="A0A7S4BIM3"/>
<keyword evidence="2" id="KW-0812">Transmembrane</keyword>
<accession>A0A7S4BIM3</accession>
<evidence type="ECO:0008006" key="4">
    <source>
        <dbReference type="Google" id="ProtNLM"/>
    </source>
</evidence>
<gene>
    <name evidence="3" type="ORF">PCAR00345_LOCUS19802</name>
</gene>
<organism evidence="3">
    <name type="scientific">Chrysotila carterae</name>
    <name type="common">Marine alga</name>
    <name type="synonym">Syracosphaera carterae</name>
    <dbReference type="NCBI Taxonomy" id="13221"/>
    <lineage>
        <taxon>Eukaryota</taxon>
        <taxon>Haptista</taxon>
        <taxon>Haptophyta</taxon>
        <taxon>Prymnesiophyceae</taxon>
        <taxon>Isochrysidales</taxon>
        <taxon>Isochrysidaceae</taxon>
        <taxon>Chrysotila</taxon>
    </lineage>
</organism>
<feature type="region of interest" description="Disordered" evidence="1">
    <location>
        <begin position="348"/>
        <end position="371"/>
    </location>
</feature>